<dbReference type="InterPro" id="IPR007047">
    <property type="entry name" value="Flp_Fap"/>
</dbReference>
<dbReference type="Proteomes" id="UP000189683">
    <property type="component" value="Plasmid pKNA01"/>
</dbReference>
<dbReference type="Pfam" id="PF04964">
    <property type="entry name" value="Flp_Fap"/>
    <property type="match status" value="1"/>
</dbReference>
<evidence type="ECO:0000256" key="1">
    <source>
        <dbReference type="SAM" id="Phobius"/>
    </source>
</evidence>
<sequence>MKKTMNEDGNTAIEYVVIAALIAISCVTAWTLTGGNLNNVYCTIADEISGSLGSANCTGAHGNVMNSSNSKPITGNSFEQLDQDIAYYIGDEYHYSGIETGTGGMPAMWDGSTGTYKIDNYYVLSGIYKKDGTPVTSPKELDALYQQYKSAQDGADSPIVMTTDSSGEPTYTVTDVNTNTSGWGPGISTDTMKQENTNTYTGSSQYGYYNESPNKITEDNTTWTDTEPGFTCPSGYTDGTGTYHSETC</sequence>
<dbReference type="OrthoDB" id="5325135at2"/>
<evidence type="ECO:0000313" key="3">
    <source>
        <dbReference type="Proteomes" id="UP000189683"/>
    </source>
</evidence>
<dbReference type="RefSeq" id="WP_110571271.1">
    <property type="nucleotide sequence ID" value="NZ_CP019876.1"/>
</dbReference>
<feature type="transmembrane region" description="Helical" evidence="1">
    <location>
        <begin position="12"/>
        <end position="32"/>
    </location>
</feature>
<keyword evidence="1" id="KW-0472">Membrane</keyword>
<geneLocation type="plasmid" evidence="3">
    <name>pkna01</name>
</geneLocation>
<name>A0A9N7CCH6_9PROT</name>
<accession>A0A9N7CCH6</accession>
<dbReference type="PROSITE" id="PS51257">
    <property type="entry name" value="PROKAR_LIPOPROTEIN"/>
    <property type="match status" value="1"/>
</dbReference>
<evidence type="ECO:0008006" key="4">
    <source>
        <dbReference type="Google" id="ProtNLM"/>
    </source>
</evidence>
<gene>
    <name evidence="2" type="ORF">B0W47_16760</name>
</gene>
<evidence type="ECO:0000313" key="2">
    <source>
        <dbReference type="EMBL" id="AQU89231.1"/>
    </source>
</evidence>
<dbReference type="AlphaFoldDB" id="A0A9N7CCH6"/>
<reference evidence="2 3" key="1">
    <citation type="submission" date="2017-02" db="EMBL/GenBank/DDBJ databases">
        <title>zhang.</title>
        <authorList>
            <person name="Zhang H."/>
        </authorList>
    </citation>
    <scope>NUCLEOTIDE SEQUENCE [LARGE SCALE GENOMIC DNA]</scope>
    <source>
        <strain evidence="2 3">RZS01</strain>
        <plasmid evidence="3">pkna01</plasmid>
    </source>
</reference>
<proteinExistence type="predicted"/>
<dbReference type="EMBL" id="CP019876">
    <property type="protein sequence ID" value="AQU89231.1"/>
    <property type="molecule type" value="Genomic_DNA"/>
</dbReference>
<keyword evidence="1" id="KW-0812">Transmembrane</keyword>
<organism evidence="2 3">
    <name type="scientific">Komagataeibacter nataicola</name>
    <dbReference type="NCBI Taxonomy" id="265960"/>
    <lineage>
        <taxon>Bacteria</taxon>
        <taxon>Pseudomonadati</taxon>
        <taxon>Pseudomonadota</taxon>
        <taxon>Alphaproteobacteria</taxon>
        <taxon>Acetobacterales</taxon>
        <taxon>Acetobacteraceae</taxon>
        <taxon>Komagataeibacter</taxon>
    </lineage>
</organism>
<protein>
    <recommendedName>
        <fullName evidence="4">Pilus assembly protein</fullName>
    </recommendedName>
</protein>
<keyword evidence="2" id="KW-0614">Plasmid</keyword>
<keyword evidence="1" id="KW-1133">Transmembrane helix</keyword>
<dbReference type="KEGG" id="kna:B0W47_16760"/>